<evidence type="ECO:0000256" key="8">
    <source>
        <dbReference type="SAM" id="MobiDB-lite"/>
    </source>
</evidence>
<evidence type="ECO:0000256" key="5">
    <source>
        <dbReference type="ARBA" id="ARBA00023268"/>
    </source>
</evidence>
<dbReference type="InterPro" id="IPR013968">
    <property type="entry name" value="PKS_KR"/>
</dbReference>
<dbReference type="InterPro" id="IPR013154">
    <property type="entry name" value="ADH-like_N"/>
</dbReference>
<dbReference type="Pfam" id="PF00107">
    <property type="entry name" value="ADH_zinc_N"/>
    <property type="match status" value="1"/>
</dbReference>
<dbReference type="Pfam" id="PF00109">
    <property type="entry name" value="ketoacyl-synt"/>
    <property type="match status" value="2"/>
</dbReference>
<reference evidence="12 13" key="2">
    <citation type="submission" date="2022-06" db="EMBL/GenBank/DDBJ databases">
        <title>Genomic Encyclopedia of Type Strains, Phase I: the one thousand microbial genomes (KMG-I) project.</title>
        <authorList>
            <person name="Kyrpides N."/>
        </authorList>
    </citation>
    <scope>NUCLEOTIDE SEQUENCE [LARGE SCALE GENOMIC DNA]</scope>
    <source>
        <strain evidence="12 13">DSM 43889</strain>
    </source>
</reference>
<dbReference type="CDD" id="cd05195">
    <property type="entry name" value="enoyl_red"/>
    <property type="match status" value="1"/>
</dbReference>
<accession>A0ABT1JEJ4</accession>
<evidence type="ECO:0000313" key="13">
    <source>
        <dbReference type="Proteomes" id="UP000791080"/>
    </source>
</evidence>
<dbReference type="SUPFAM" id="SSF55048">
    <property type="entry name" value="Probable ACP-binding domain of malonyl-CoA ACP transacylase"/>
    <property type="match status" value="2"/>
</dbReference>
<dbReference type="Pfam" id="PF18369">
    <property type="entry name" value="PKS_DE"/>
    <property type="match status" value="1"/>
</dbReference>
<dbReference type="SUPFAM" id="SSF50129">
    <property type="entry name" value="GroES-like"/>
    <property type="match status" value="1"/>
</dbReference>
<dbReference type="InterPro" id="IPR050091">
    <property type="entry name" value="PKS_NRPS_Biosynth_Enz"/>
</dbReference>
<dbReference type="InterPro" id="IPR020841">
    <property type="entry name" value="PKS_Beta-ketoAc_synthase_dom"/>
</dbReference>
<dbReference type="PANTHER" id="PTHR43775:SF51">
    <property type="entry name" value="INACTIVE PHENOLPHTHIOCEROL SYNTHESIS POLYKETIDE SYNTHASE TYPE I PKS1-RELATED"/>
    <property type="match status" value="1"/>
</dbReference>
<dbReference type="SMART" id="SM00825">
    <property type="entry name" value="PKS_KS"/>
    <property type="match status" value="2"/>
</dbReference>
<dbReference type="Pfam" id="PF02801">
    <property type="entry name" value="Ketoacyl-synt_C"/>
    <property type="match status" value="2"/>
</dbReference>
<feature type="domain" description="PKS/mFAS DH" evidence="11">
    <location>
        <begin position="882"/>
        <end position="1151"/>
    </location>
</feature>
<dbReference type="InterPro" id="IPR032821">
    <property type="entry name" value="PKS_assoc"/>
</dbReference>
<dbReference type="Gene3D" id="3.40.47.10">
    <property type="match status" value="2"/>
</dbReference>
<keyword evidence="6" id="KW-0012">Acyltransferase</keyword>
<evidence type="ECO:0000259" key="10">
    <source>
        <dbReference type="PROSITE" id="PS52004"/>
    </source>
</evidence>
<dbReference type="PROSITE" id="PS50075">
    <property type="entry name" value="CARRIER"/>
    <property type="match status" value="2"/>
</dbReference>
<dbReference type="SUPFAM" id="SSF52151">
    <property type="entry name" value="FabD/lysophospholipase-like"/>
    <property type="match status" value="2"/>
</dbReference>
<dbReference type="Pfam" id="PF00698">
    <property type="entry name" value="Acyl_transf_1"/>
    <property type="match status" value="2"/>
</dbReference>
<protein>
    <submittedName>
        <fullName evidence="12">Polyketide synthase 12</fullName>
    </submittedName>
</protein>
<feature type="domain" description="Carrier" evidence="9">
    <location>
        <begin position="3349"/>
        <end position="3424"/>
    </location>
</feature>
<dbReference type="SMART" id="SM00822">
    <property type="entry name" value="PKS_KR"/>
    <property type="match status" value="2"/>
</dbReference>
<dbReference type="InterPro" id="IPR013149">
    <property type="entry name" value="ADH-like_C"/>
</dbReference>
<dbReference type="InterPro" id="IPR042104">
    <property type="entry name" value="PKS_dehydratase_sf"/>
</dbReference>
<dbReference type="EMBL" id="AUBJ02000001">
    <property type="protein sequence ID" value="MCP2330922.1"/>
    <property type="molecule type" value="Genomic_DNA"/>
</dbReference>
<dbReference type="InterPro" id="IPR020843">
    <property type="entry name" value="ER"/>
</dbReference>
<dbReference type="Pfam" id="PF21089">
    <property type="entry name" value="PKS_DH_N"/>
    <property type="match status" value="1"/>
</dbReference>
<evidence type="ECO:0000256" key="1">
    <source>
        <dbReference type="ARBA" id="ARBA00022450"/>
    </source>
</evidence>
<dbReference type="SMART" id="SM00829">
    <property type="entry name" value="PKS_ER"/>
    <property type="match status" value="1"/>
</dbReference>
<keyword evidence="4" id="KW-0521">NADP</keyword>
<sequence>MGCRLPGGVDDPADLWRLVVDGVDATGEFPTTRGWPLHRLHDPDPDRPGRSITTRGGFRADVEDFDAEHFGISPREALAMDPQQRLLLEVAWRTLENAGIAPDSLRDREVGVFTGVMRHEYGAGIDPLPPELEGYLDVGKLGSVASGRIAYTLGLRGPALTVDTACSSSLVALHLAARSLRAGECELALAGAATVISTPQLFVEFSRQRGLSPDGRCRSFSADADGTGWAEGAGLLLLQRLSAARRDGREVLAVLRGSAVNSDGASHGLTVPNGQAQRAVIRRALADAGLEPSEVDAVEAHGTGTVLGDPIEANALADTYGADRDHPLWLGSLKSNLGHTQAAAGVAGVIKVVLALRAGRLPRTLHVDRPSPHVDWATSGLALLTEEQPWPDHGRPRRAGVSSFGISGTNAHVVLEQAPAPPEAAPTTRTPPPLVPLVLSGRDDQALRAQVDRLTDHLRGSGGADASDLGFSLAAGRATLDHRGVLLLGADEDPARALRDWSDRAVTTTVGGGGDGVVLVFPGQGSQWAGMGTRLLAVSAPFRAELAACDDALRPHLGYSALDVLTGAEGAPGLDTVDVVQPVLWAVMVALGRLWTSLGVRPDAVIGHSQGELAALCVAGGLDLGDAARIIALRARALREIAGDGGMVSVPLSAADTERRLPPGTVVAASNGPRSTVVSGDGAALDRLVASCADDGIRARRIPVDYASHSPRMEALRDRLVDLAADIRPRACDTRFYSTVTGTRVDTADLGPEYWFRNLRDPVRFQDAVEAALADGHRVFVESSPHPVLTVGLTDILDEREATGVVTGSLRRDHDDLTPLLTAAAQLWTAGVDVDWTSWFQGSGARRVPLPGYAFRRQRFWLPPAGGGTGDLGSAGITAADHPLLGASVDLPDATVHTALISLTTHPWLADHAVRGTALVPGTAVLDLVATVAAGHGCDRIEELTLTAPVAVELDVPVTLRLVVDQPDADGRRPVALHARAGDRPWTTHATGAVAAAGPGPAPAAWSTGAAEPVDLDGAYDRLADRGYEYGPLFRGLRALWRTGTGPGAELHAEVELPEDTGGDFTCHPALLDAVLQAIGASGADVGGAGTPLPFGFTGVELRAPTGRALRARLRVLDATTVEVVAVDHTGRLVARVEALTLRSPAAAAPAPHRLDHVPVDHPAATDVRVAALDADLTAPHPVPDPVPVEDAEFVLVRAPAGDPGTATRAALALAKDWIGRDATLVVLTRGGGPVTGLFRAAATEHPGAFATVDGDPGPAWPAVFGALRAGESDLAVRDGVVTAARLRPASAPPPTDPPPLPVPDGPWRLAIGGTGSLDDLAAVPAPPDPLRPGQVRIAVRAAGVNFRDVLLALGVVAVTDDVLGGEAAGVVVETAADVTHLHPGDRVFGVVDGAFAPRVVADARMLAPIPAGWSFADAAGVPIAQLTAHYGLFDVAGLQPGQTVLVHAGTGGVGMAAIALARRHGARVLATASPGKWSVLRDLGIPEDHIASSRDTGFEERFRAVTGGRGVDVVLNSLTGEFVDAGLRLTAPGGRFVELGKTDIRDPGTAPGLTYRAFDLLTDAGPERIGEMLAALTTDGPGPLPTRAWDVRHARAALRVMAAGRHTGKNVLTVPAPVDPGGTALITGGTGVLGGLVARHLAARHGIRRLVLLSRGGHAAPDLLADLAEAGAEVRVVACDAADRAALRALLATVDDLGVVVHAAGVLADATVANTDPDTLPAVLDPKIAAARHLHELTAHTDLAAFVLFSSIAGTLGGAGQAGYAAANAALDALAVERRAAGLPAVSIAWGMWAEVSGMTGHLTDRDRERLRRGGVLPMDTDAALALFDAALDSPDPCVVAAALDPRSARPLPPAMRALVRGRPVDRPARGGGARLGDLPAADRPAAALALVRAEAAAVLGHPGPAAVVPDRAFSEQGFDSLTGVELRNRLQAATGLRMSTTAAFDHPSPAALATHLLTALDGTPAPARTATRAAPAAEDEPVAIIGMSCRFPGGIASPEDLWRVVDDEVDVVGPFPTDRGWDLAALFDEDPDRTGTSYVRAGAFLDDVAGFDAAFFGISPREATAMDPQQRLLLELAWEVFEDAGIDPTALRGSPVAVYAGQIHHDYVGRLRTVPGELEGYLGHGTAGSVASGRIAYTFGLEGPAVTVDTACSSSLVALHLAVGALRSGECDLALAGGASVMSSPTPFVEFSRQRGLAPDGRCKPFAAAADGTGWSEGAGLLLVERLSDARRHGHPVLAVVRGTSVNQDGASNGLTAPNGPAQQRVIRQALASAGLAARDVHLVEAHGTGTRLGDPIEAEALLATYGRDRDAPLWLGSVKSNLGHSQAAAGVAGLIKVVQAMRHARMPRTLHVDRPTGHVDWTAGAVELLTEARDWTGEAPRRGAVSSFGVSGTNAHVILEQAPDEPGRPDPAPDIGPSTAAPPLLLSARSGAALTEQAGRLARLLTDDDVDVTDVAHGLLTRRAALDRRAVVLGADRDGLHAGLRALASSRPTPSVVTGVVDPDARTVLVFPGQGAQWPGMARDLLAESPVFAARIADCAAALRRHVDLDLEAALRTGAGLDRVDVLQPALFAMMVSLAAVWEEHGVRPDAVIGHSQGEIAAACVAGALSLDDAARVVAVRARALRDLAGTGGMLSVGLSAADAADHLAPHAGRVSVAATNGPLATVLAGPPEDLDALAAALHSAGVRARRIAVDYASHSPAVDTLRDTLVRDLADIHPGHPTVPMRSTVSGDWVRAGELTADHWFRNLREPVRYLPATEALLAGGHRTFVEVSPHPVLLPATGDIAEAAGVPVGLVATLRRDHGGHRQVLTAVAEAHVRGVPVDWSTVIARRTARPVALPTYPFQHRRYWIDEPDTPQERDDDFWTAVHDGDTETLRTRLGLADVEDLHALDRLLPALATWHTPAGADLCHRVEWRPLPHRPATTPPEGRWLVLTPSSVEVPAGIPAGFEVRTATDTSRAGLARLLADGETAGVVSLLSLADEGTATGGLFATVHLVQALPKGVPLWIVTRGAVSAAPGDDVPNPGQAAQWGLGRVLAAERPDSWGGLVDVVDLDALTWLPTAVAGDEDELALRAGRAWTRRIRPAPAPPTPGRWRPAGTAVVTGGEGTTGRLVATWLAALGAPRVLLLTDPATPPPEDLPSAVHPVPCDPADEDALRAALADETPRVVVHTAGVLDDAMLTDLTDAQLTRVLRARVTAATALDRVSRDHEVDAFVLFSSVGGTLGASGQGGYAPGHAVLDALAARRRAQGLPATSVAWGHWASDGDHGRRPGVRDLDPERALATLRRILDAPADTLVADLDWAVVAGPTPPPLLRDLLPAAEDTAGPADLLARLRAADPAARHRIVRALVLDTTAAVLQHGELDSVDPGRGFREQGFDSLASVRLRDGLNTATGLRLPATAAFDHPTPDALTRHVLAELDLDDAPGAGGADIESASDEELIALLDAEFGIS</sequence>
<dbReference type="InterPro" id="IPR016039">
    <property type="entry name" value="Thiolase-like"/>
</dbReference>
<dbReference type="SUPFAM" id="SSF53901">
    <property type="entry name" value="Thiolase-like"/>
    <property type="match status" value="2"/>
</dbReference>
<feature type="region of interest" description="N-terminal hotdog fold" evidence="7">
    <location>
        <begin position="882"/>
        <end position="1001"/>
    </location>
</feature>
<dbReference type="Gene3D" id="6.10.140.1830">
    <property type="match status" value="1"/>
</dbReference>
<dbReference type="InterPro" id="IPR049900">
    <property type="entry name" value="PKS_mFAS_DH"/>
</dbReference>
<dbReference type="InterPro" id="IPR049551">
    <property type="entry name" value="PKS_DH_C"/>
</dbReference>
<dbReference type="SUPFAM" id="SSF51735">
    <property type="entry name" value="NAD(P)-binding Rossmann-fold domains"/>
    <property type="match status" value="5"/>
</dbReference>
<evidence type="ECO:0000259" key="9">
    <source>
        <dbReference type="PROSITE" id="PS50075"/>
    </source>
</evidence>
<dbReference type="NCBIfam" id="NF045894">
    <property type="entry name" value="PKS_plus_SDR"/>
    <property type="match status" value="1"/>
</dbReference>
<dbReference type="Gene3D" id="3.30.70.3290">
    <property type="match status" value="2"/>
</dbReference>
<feature type="domain" description="Ketosynthase family 3 (KS3)" evidence="10">
    <location>
        <begin position="1"/>
        <end position="417"/>
    </location>
</feature>
<dbReference type="InterPro" id="IPR036736">
    <property type="entry name" value="ACP-like_sf"/>
</dbReference>
<dbReference type="InterPro" id="IPR014030">
    <property type="entry name" value="Ketoacyl_synth_N"/>
</dbReference>
<dbReference type="PROSITE" id="PS52004">
    <property type="entry name" value="KS3_2"/>
    <property type="match status" value="2"/>
</dbReference>
<evidence type="ECO:0000256" key="2">
    <source>
        <dbReference type="ARBA" id="ARBA00022553"/>
    </source>
</evidence>
<dbReference type="InterPro" id="IPR014031">
    <property type="entry name" value="Ketoacyl_synth_C"/>
</dbReference>
<feature type="compositionally biased region" description="Basic and acidic residues" evidence="8">
    <location>
        <begin position="39"/>
        <end position="49"/>
    </location>
</feature>
<dbReference type="SMART" id="SM00823">
    <property type="entry name" value="PKS_PP"/>
    <property type="match status" value="2"/>
</dbReference>
<dbReference type="Pfam" id="PF14765">
    <property type="entry name" value="PS-DH"/>
    <property type="match status" value="1"/>
</dbReference>
<comment type="caution">
    <text evidence="12">The sequence shown here is derived from an EMBL/GenBank/DDBJ whole genome shotgun (WGS) entry which is preliminary data.</text>
</comment>
<dbReference type="InterPro" id="IPR016035">
    <property type="entry name" value="Acyl_Trfase/lysoPLipase"/>
</dbReference>
<evidence type="ECO:0000256" key="6">
    <source>
        <dbReference type="ARBA" id="ARBA00023315"/>
    </source>
</evidence>
<keyword evidence="1" id="KW-0596">Phosphopantetheine</keyword>
<dbReference type="InterPro" id="IPR011032">
    <property type="entry name" value="GroES-like_sf"/>
</dbReference>
<feature type="region of interest" description="Disordered" evidence="8">
    <location>
        <begin position="34"/>
        <end position="55"/>
    </location>
</feature>
<gene>
    <name evidence="12" type="ORF">G443_001192</name>
</gene>
<dbReference type="InterPro" id="IPR020807">
    <property type="entry name" value="PKS_DH"/>
</dbReference>
<evidence type="ECO:0000313" key="12">
    <source>
        <dbReference type="EMBL" id="MCP2330922.1"/>
    </source>
</evidence>
<dbReference type="Gene3D" id="1.10.1200.10">
    <property type="entry name" value="ACP-like"/>
    <property type="match status" value="2"/>
</dbReference>
<dbReference type="InterPro" id="IPR049552">
    <property type="entry name" value="PKS_DH_N"/>
</dbReference>
<dbReference type="Pfam" id="PF08659">
    <property type="entry name" value="KR"/>
    <property type="match status" value="2"/>
</dbReference>
<dbReference type="InterPro" id="IPR001227">
    <property type="entry name" value="Ac_transferase_dom_sf"/>
</dbReference>
<dbReference type="InterPro" id="IPR057326">
    <property type="entry name" value="KR_dom"/>
</dbReference>
<evidence type="ECO:0000259" key="11">
    <source>
        <dbReference type="PROSITE" id="PS52019"/>
    </source>
</evidence>
<dbReference type="Gene3D" id="3.40.50.720">
    <property type="entry name" value="NAD(P)-binding Rossmann-like Domain"/>
    <property type="match status" value="4"/>
</dbReference>
<dbReference type="CDD" id="cd08952">
    <property type="entry name" value="KR_1_SDR_x"/>
    <property type="match status" value="1"/>
</dbReference>
<dbReference type="CDD" id="cd00833">
    <property type="entry name" value="PKS"/>
    <property type="match status" value="2"/>
</dbReference>
<dbReference type="InterPro" id="IPR041618">
    <property type="entry name" value="PKS_DE"/>
</dbReference>
<proteinExistence type="predicted"/>
<dbReference type="SMART" id="SM01294">
    <property type="entry name" value="PKS_PP_betabranch"/>
    <property type="match status" value="1"/>
</dbReference>
<dbReference type="SUPFAM" id="SSF47336">
    <property type="entry name" value="ACP-like"/>
    <property type="match status" value="2"/>
</dbReference>
<evidence type="ECO:0000256" key="4">
    <source>
        <dbReference type="ARBA" id="ARBA00022857"/>
    </source>
</evidence>
<dbReference type="InterPro" id="IPR020806">
    <property type="entry name" value="PKS_PP-bd"/>
</dbReference>
<dbReference type="SMART" id="SM00826">
    <property type="entry name" value="PKS_DH"/>
    <property type="match status" value="1"/>
</dbReference>
<keyword evidence="2" id="KW-0597">Phosphoprotein</keyword>
<dbReference type="PROSITE" id="PS52019">
    <property type="entry name" value="PKS_MFAS_DH"/>
    <property type="match status" value="1"/>
</dbReference>
<dbReference type="Gene3D" id="3.90.180.10">
    <property type="entry name" value="Medium-chain alcohol dehydrogenases, catalytic domain"/>
    <property type="match status" value="1"/>
</dbReference>
<name>A0ABT1JEJ4_ACTCY</name>
<dbReference type="InterPro" id="IPR016036">
    <property type="entry name" value="Malonyl_transacylase_ACP-bd"/>
</dbReference>
<reference evidence="12 13" key="1">
    <citation type="submission" date="2013-07" db="EMBL/GenBank/DDBJ databases">
        <authorList>
            <consortium name="DOE Joint Genome Institute"/>
            <person name="Reeve W."/>
            <person name="Huntemann M."/>
            <person name="Han J."/>
            <person name="Chen A."/>
            <person name="Kyrpides N."/>
            <person name="Mavromatis K."/>
            <person name="Markowitz V."/>
            <person name="Palaniappan K."/>
            <person name="Ivanova N."/>
            <person name="Schaumberg A."/>
            <person name="Pati A."/>
            <person name="Liolios K."/>
            <person name="Nordberg H.P."/>
            <person name="Cantor M.N."/>
            <person name="Hua S.X."/>
            <person name="Woyke T."/>
        </authorList>
    </citation>
    <scope>NUCLEOTIDE SEQUENCE [LARGE SCALE GENOMIC DNA]</scope>
    <source>
        <strain evidence="12 13">DSM 43889</strain>
    </source>
</reference>
<keyword evidence="3" id="KW-0808">Transferase</keyword>
<dbReference type="InterPro" id="IPR018201">
    <property type="entry name" value="Ketoacyl_synth_AS"/>
</dbReference>
<dbReference type="InterPro" id="IPR036291">
    <property type="entry name" value="NAD(P)-bd_dom_sf"/>
</dbReference>
<feature type="domain" description="Ketosynthase family 3 (KS3)" evidence="10">
    <location>
        <begin position="1981"/>
        <end position="2404"/>
    </location>
</feature>
<feature type="active site" description="Proton donor; for dehydratase activity" evidence="7">
    <location>
        <position position="1073"/>
    </location>
</feature>
<feature type="domain" description="Carrier" evidence="9">
    <location>
        <begin position="1887"/>
        <end position="1962"/>
    </location>
</feature>
<dbReference type="SMART" id="SM00827">
    <property type="entry name" value="PKS_AT"/>
    <property type="match status" value="2"/>
</dbReference>
<keyword evidence="13" id="KW-1185">Reference proteome</keyword>
<dbReference type="PROSITE" id="PS00606">
    <property type="entry name" value="KS3_1"/>
    <property type="match status" value="2"/>
</dbReference>
<keyword evidence="5" id="KW-0511">Multifunctional enzyme</keyword>
<dbReference type="Pfam" id="PF16197">
    <property type="entry name" value="KAsynt_C_assoc"/>
    <property type="match status" value="2"/>
</dbReference>
<dbReference type="InterPro" id="IPR009081">
    <property type="entry name" value="PP-bd_ACP"/>
</dbReference>
<dbReference type="Proteomes" id="UP000791080">
    <property type="component" value="Unassembled WGS sequence"/>
</dbReference>
<evidence type="ECO:0000256" key="3">
    <source>
        <dbReference type="ARBA" id="ARBA00022679"/>
    </source>
</evidence>
<organism evidence="12 13">
    <name type="scientific">Actinoalloteichus caeruleus DSM 43889</name>
    <dbReference type="NCBI Taxonomy" id="1120930"/>
    <lineage>
        <taxon>Bacteria</taxon>
        <taxon>Bacillati</taxon>
        <taxon>Actinomycetota</taxon>
        <taxon>Actinomycetes</taxon>
        <taxon>Pseudonocardiales</taxon>
        <taxon>Pseudonocardiaceae</taxon>
        <taxon>Actinoalloteichus</taxon>
        <taxon>Actinoalloteichus cyanogriseus</taxon>
    </lineage>
</organism>
<dbReference type="Gene3D" id="3.10.129.110">
    <property type="entry name" value="Polyketide synthase dehydratase"/>
    <property type="match status" value="1"/>
</dbReference>
<feature type="region of interest" description="C-terminal hotdog fold" evidence="7">
    <location>
        <begin position="1011"/>
        <end position="1151"/>
    </location>
</feature>
<dbReference type="Gene3D" id="3.40.366.10">
    <property type="entry name" value="Malonyl-Coenzyme A Acyl Carrier Protein, domain 2"/>
    <property type="match status" value="2"/>
</dbReference>
<evidence type="ECO:0000256" key="7">
    <source>
        <dbReference type="PROSITE-ProRule" id="PRU01363"/>
    </source>
</evidence>
<dbReference type="Pfam" id="PF00550">
    <property type="entry name" value="PP-binding"/>
    <property type="match status" value="2"/>
</dbReference>
<feature type="active site" description="Proton acceptor; for dehydratase activity" evidence="7">
    <location>
        <position position="912"/>
    </location>
</feature>
<dbReference type="Pfam" id="PF08240">
    <property type="entry name" value="ADH_N"/>
    <property type="match status" value="1"/>
</dbReference>
<dbReference type="PANTHER" id="PTHR43775">
    <property type="entry name" value="FATTY ACID SYNTHASE"/>
    <property type="match status" value="1"/>
</dbReference>
<dbReference type="InterPro" id="IPR014043">
    <property type="entry name" value="Acyl_transferase_dom"/>
</dbReference>